<dbReference type="EC" id="2.1.1.37" evidence="7"/>
<evidence type="ECO:0000256" key="8">
    <source>
        <dbReference type="SAM" id="MobiDB-lite"/>
    </source>
</evidence>
<accession>A0ABT6MFQ2</accession>
<evidence type="ECO:0000256" key="2">
    <source>
        <dbReference type="ARBA" id="ARBA00022679"/>
    </source>
</evidence>
<dbReference type="InterPro" id="IPR001525">
    <property type="entry name" value="C5_MeTfrase"/>
</dbReference>
<feature type="region of interest" description="Disordered" evidence="8">
    <location>
        <begin position="161"/>
        <end position="198"/>
    </location>
</feature>
<dbReference type="Gene3D" id="3.40.50.150">
    <property type="entry name" value="Vaccinia Virus protein VP39"/>
    <property type="match status" value="1"/>
</dbReference>
<dbReference type="RefSeq" id="WP_280762417.1">
    <property type="nucleotide sequence ID" value="NZ_JARXVC010000013.1"/>
</dbReference>
<dbReference type="GO" id="GO:0003886">
    <property type="term" value="F:DNA (cytosine-5-)-methyltransferase activity"/>
    <property type="evidence" value="ECO:0007669"/>
    <property type="project" value="UniProtKB-EC"/>
</dbReference>
<evidence type="ECO:0000256" key="1">
    <source>
        <dbReference type="ARBA" id="ARBA00022603"/>
    </source>
</evidence>
<feature type="active site" evidence="5">
    <location>
        <position position="74"/>
    </location>
</feature>
<sequence>MTPRIGSLFSGYGGLDIAVQEVFGGEIAWHCEYEAAPSAILEHHWPVVPNLNDVTQVDWDTVPPIDILTGGYPCQPFSAAGKRKGTNDERHLWPYVRDAIRVLRPRYTVLENVAGHRTLGFDRVLGDLAEDGMHVRWTSLRASDIGAPHHRERLFILVTPADTKGPRRDHGEASNVRASDREVHAPGDDRDCTADSADDGLKQFDDCSVSYATRGRRIRVVAGGDRGEGAAEPKGIGCDGWRPAPGQAAGPHTAVGGCSTGIDWGAYAPAVRRWERLTRPAPAPTEPNKNNRPRLSAPFAEWMMGLPDGWVTDPAIGISRGDQLKAVGNGVCPQQAVAAIRILLNTNHTPA</sequence>
<dbReference type="Proteomes" id="UP001160334">
    <property type="component" value="Unassembled WGS sequence"/>
</dbReference>
<evidence type="ECO:0000313" key="9">
    <source>
        <dbReference type="EMBL" id="MDH6283136.1"/>
    </source>
</evidence>
<dbReference type="PRINTS" id="PR00105">
    <property type="entry name" value="C5METTRFRASE"/>
</dbReference>
<keyword evidence="1 5" id="KW-0489">Methyltransferase</keyword>
<dbReference type="Pfam" id="PF00145">
    <property type="entry name" value="DNA_methylase"/>
    <property type="match status" value="1"/>
</dbReference>
<comment type="caution">
    <text evidence="9">The sequence shown here is derived from an EMBL/GenBank/DDBJ whole genome shotgun (WGS) entry which is preliminary data.</text>
</comment>
<dbReference type="SUPFAM" id="SSF53335">
    <property type="entry name" value="S-adenosyl-L-methionine-dependent methyltransferases"/>
    <property type="match status" value="1"/>
</dbReference>
<dbReference type="InterPro" id="IPR050750">
    <property type="entry name" value="C5-MTase"/>
</dbReference>
<dbReference type="EMBL" id="JARXVC010000013">
    <property type="protein sequence ID" value="MDH6283136.1"/>
    <property type="molecule type" value="Genomic_DNA"/>
</dbReference>
<reference evidence="9 10" key="1">
    <citation type="submission" date="2023-04" db="EMBL/GenBank/DDBJ databases">
        <title>Forest soil microbial communities from Buena Vista Peninsula, Colon Province, Panama.</title>
        <authorList>
            <person name="Bouskill N."/>
        </authorList>
    </citation>
    <scope>NUCLEOTIDE SEQUENCE [LARGE SCALE GENOMIC DNA]</scope>
    <source>
        <strain evidence="9 10">CFH S0262</strain>
    </source>
</reference>
<keyword evidence="10" id="KW-1185">Reference proteome</keyword>
<protein>
    <recommendedName>
        <fullName evidence="7">Cytosine-specific methyltransferase</fullName>
        <ecNumber evidence="7">2.1.1.37</ecNumber>
    </recommendedName>
</protein>
<evidence type="ECO:0000256" key="3">
    <source>
        <dbReference type="ARBA" id="ARBA00022691"/>
    </source>
</evidence>
<evidence type="ECO:0000256" key="4">
    <source>
        <dbReference type="ARBA" id="ARBA00022747"/>
    </source>
</evidence>
<comment type="similarity">
    <text evidence="5 6">Belongs to the class I-like SAM-binding methyltransferase superfamily. C5-methyltransferase family.</text>
</comment>
<dbReference type="NCBIfam" id="TIGR00675">
    <property type="entry name" value="dcm"/>
    <property type="match status" value="1"/>
</dbReference>
<dbReference type="GO" id="GO:0032259">
    <property type="term" value="P:methylation"/>
    <property type="evidence" value="ECO:0007669"/>
    <property type="project" value="UniProtKB-KW"/>
</dbReference>
<keyword evidence="3 5" id="KW-0949">S-adenosyl-L-methionine</keyword>
<gene>
    <name evidence="9" type="ORF">M2280_004379</name>
</gene>
<dbReference type="InterPro" id="IPR018117">
    <property type="entry name" value="C5_DNA_meth_AS"/>
</dbReference>
<feature type="compositionally biased region" description="Basic and acidic residues" evidence="8">
    <location>
        <begin position="164"/>
        <end position="198"/>
    </location>
</feature>
<name>A0ABT6MFQ2_9NOCA</name>
<evidence type="ECO:0000256" key="5">
    <source>
        <dbReference type="PROSITE-ProRule" id="PRU01016"/>
    </source>
</evidence>
<evidence type="ECO:0000256" key="6">
    <source>
        <dbReference type="RuleBase" id="RU000416"/>
    </source>
</evidence>
<comment type="catalytic activity">
    <reaction evidence="7">
        <text>a 2'-deoxycytidine in DNA + S-adenosyl-L-methionine = a 5-methyl-2'-deoxycytidine in DNA + S-adenosyl-L-homocysteine + H(+)</text>
        <dbReference type="Rhea" id="RHEA:13681"/>
        <dbReference type="Rhea" id="RHEA-COMP:11369"/>
        <dbReference type="Rhea" id="RHEA-COMP:11370"/>
        <dbReference type="ChEBI" id="CHEBI:15378"/>
        <dbReference type="ChEBI" id="CHEBI:57856"/>
        <dbReference type="ChEBI" id="CHEBI:59789"/>
        <dbReference type="ChEBI" id="CHEBI:85452"/>
        <dbReference type="ChEBI" id="CHEBI:85454"/>
        <dbReference type="EC" id="2.1.1.37"/>
    </reaction>
</comment>
<keyword evidence="2 5" id="KW-0808">Transferase</keyword>
<keyword evidence="4" id="KW-0680">Restriction system</keyword>
<dbReference type="InterPro" id="IPR029063">
    <property type="entry name" value="SAM-dependent_MTases_sf"/>
</dbReference>
<dbReference type="PANTHER" id="PTHR46098:SF1">
    <property type="entry name" value="TRNA (CYTOSINE(38)-C(5))-METHYLTRANSFERASE"/>
    <property type="match status" value="1"/>
</dbReference>
<proteinExistence type="inferred from homology"/>
<evidence type="ECO:0000256" key="7">
    <source>
        <dbReference type="RuleBase" id="RU000417"/>
    </source>
</evidence>
<dbReference type="PROSITE" id="PS00094">
    <property type="entry name" value="C5_MTASE_1"/>
    <property type="match status" value="1"/>
</dbReference>
<dbReference type="PANTHER" id="PTHR46098">
    <property type="entry name" value="TRNA (CYTOSINE(38)-C(5))-METHYLTRANSFERASE"/>
    <property type="match status" value="1"/>
</dbReference>
<evidence type="ECO:0000313" key="10">
    <source>
        <dbReference type="Proteomes" id="UP001160334"/>
    </source>
</evidence>
<organism evidence="9 10">
    <name type="scientific">Prescottella agglutinans</name>
    <dbReference type="NCBI Taxonomy" id="1644129"/>
    <lineage>
        <taxon>Bacteria</taxon>
        <taxon>Bacillati</taxon>
        <taxon>Actinomycetota</taxon>
        <taxon>Actinomycetes</taxon>
        <taxon>Mycobacteriales</taxon>
        <taxon>Nocardiaceae</taxon>
        <taxon>Prescottella</taxon>
    </lineage>
</organism>
<dbReference type="PROSITE" id="PS51679">
    <property type="entry name" value="SAM_MT_C5"/>
    <property type="match status" value="1"/>
</dbReference>